<protein>
    <submittedName>
        <fullName evidence="2">SRPBCC family protein</fullName>
    </submittedName>
</protein>
<feature type="domain" description="Coenzyme Q-binding protein COQ10 START" evidence="1">
    <location>
        <begin position="65"/>
        <end position="181"/>
    </location>
</feature>
<dbReference type="InterPro" id="IPR023393">
    <property type="entry name" value="START-like_dom_sf"/>
</dbReference>
<gene>
    <name evidence="2" type="ORF">OXH18_24225</name>
</gene>
<dbReference type="RefSeq" id="WP_268610105.1">
    <property type="nucleotide sequence ID" value="NZ_CP113797.1"/>
</dbReference>
<organism evidence="2 3">
    <name type="scientific">Thermocoleostomius sinensis A174</name>
    <dbReference type="NCBI Taxonomy" id="2016057"/>
    <lineage>
        <taxon>Bacteria</taxon>
        <taxon>Bacillati</taxon>
        <taxon>Cyanobacteriota</taxon>
        <taxon>Cyanophyceae</taxon>
        <taxon>Oculatellales</taxon>
        <taxon>Oculatellaceae</taxon>
        <taxon>Thermocoleostomius</taxon>
    </lineage>
</organism>
<evidence type="ECO:0000313" key="2">
    <source>
        <dbReference type="EMBL" id="WAL60237.1"/>
    </source>
</evidence>
<reference evidence="2" key="1">
    <citation type="submission" date="2022-12" db="EMBL/GenBank/DDBJ databases">
        <title>Polyphasic identification of a Novel Hot-Spring Cyanobacterium Ocullathermofonsia sinensis gen nov. sp. nov. and Genomic Insights on its Adaptations to the Thermal Habitat.</title>
        <authorList>
            <person name="Daroch M."/>
            <person name="Tang J."/>
            <person name="Jiang Y."/>
        </authorList>
    </citation>
    <scope>NUCLEOTIDE SEQUENCE</scope>
    <source>
        <strain evidence="2">PKUAC-SCTA174</strain>
    </source>
</reference>
<dbReference type="KEGG" id="tsin:OXH18_24225"/>
<dbReference type="PANTHER" id="PTHR34060:SF1">
    <property type="entry name" value="POLYKETIDE CYCLASE _ DEHYDRASE AND LIPID TRANSPORT PROTEIN"/>
    <property type="match status" value="1"/>
</dbReference>
<dbReference type="SUPFAM" id="SSF55961">
    <property type="entry name" value="Bet v1-like"/>
    <property type="match status" value="1"/>
</dbReference>
<evidence type="ECO:0000313" key="3">
    <source>
        <dbReference type="Proteomes" id="UP001163152"/>
    </source>
</evidence>
<dbReference type="Gene3D" id="3.30.530.20">
    <property type="match status" value="1"/>
</dbReference>
<keyword evidence="3" id="KW-1185">Reference proteome</keyword>
<proteinExistence type="predicted"/>
<evidence type="ECO:0000259" key="1">
    <source>
        <dbReference type="Pfam" id="PF03364"/>
    </source>
</evidence>
<dbReference type="InterPro" id="IPR005031">
    <property type="entry name" value="COQ10_START"/>
</dbReference>
<dbReference type="CDD" id="cd08866">
    <property type="entry name" value="SRPBCC_11"/>
    <property type="match status" value="1"/>
</dbReference>
<dbReference type="Pfam" id="PF03364">
    <property type="entry name" value="Polyketide_cyc"/>
    <property type="match status" value="1"/>
</dbReference>
<accession>A0A9E8ZE95</accession>
<dbReference type="AlphaFoldDB" id="A0A9E8ZE95"/>
<dbReference type="Proteomes" id="UP001163152">
    <property type="component" value="Chromosome"/>
</dbReference>
<name>A0A9E8ZE95_9CYAN</name>
<sequence length="205" mass="23289">MNSDFDAAPLTNKPFSSEAETLADLELADAEALVADYGDLPLQDVEVRTDKAEGRQRQISAKIYIPHPTEQVWQILTDYDHLADFIPNLTRSQRIDHPQGGIRIEQIGAESLLKLKFCARVVLDMVEHFPHRLDFEMVEGDFKLFRGNWTLQPLAENATELSYHLTVLPHRLMPVAMIERRLRAGMVLNLSAIRQQADRLFAANA</sequence>
<dbReference type="EMBL" id="CP113797">
    <property type="protein sequence ID" value="WAL60237.1"/>
    <property type="molecule type" value="Genomic_DNA"/>
</dbReference>
<dbReference type="PANTHER" id="PTHR34060">
    <property type="entry name" value="POLYKETIDE CYCLASE / DEHYDRASE AND LIPID TRANSPORT PROTEIN"/>
    <property type="match status" value="1"/>
</dbReference>